<sequence>MRTVTSRRMVAALLGLLAALAVAASPAAASQSHNKDWSVTQDRDLSVPVDRDLSVPLDRDLSVGGSAEAYSTLGTRVT</sequence>
<protein>
    <submittedName>
        <fullName evidence="2">Uncharacterized protein</fullName>
    </submittedName>
</protein>
<gene>
    <name evidence="2" type="ORF">SAMN05443668_12325</name>
</gene>
<evidence type="ECO:0000313" key="2">
    <source>
        <dbReference type="EMBL" id="SHN47379.1"/>
    </source>
</evidence>
<feature type="chain" id="PRO_5038728081" evidence="1">
    <location>
        <begin position="24"/>
        <end position="78"/>
    </location>
</feature>
<evidence type="ECO:0000313" key="3">
    <source>
        <dbReference type="Proteomes" id="UP000184440"/>
    </source>
</evidence>
<evidence type="ECO:0000256" key="1">
    <source>
        <dbReference type="SAM" id="SignalP"/>
    </source>
</evidence>
<dbReference type="RefSeq" id="WP_143175710.1">
    <property type="nucleotide sequence ID" value="NZ_FRCS01000023.1"/>
</dbReference>
<name>A0A1M7RMF6_9ACTN</name>
<keyword evidence="3" id="KW-1185">Reference proteome</keyword>
<accession>A0A1M7RMF6</accession>
<dbReference type="EMBL" id="FRCS01000023">
    <property type="protein sequence ID" value="SHN47379.1"/>
    <property type="molecule type" value="Genomic_DNA"/>
</dbReference>
<dbReference type="STRING" id="134849.SAMN05443668_12325"/>
<dbReference type="AlphaFoldDB" id="A0A1M7RMF6"/>
<dbReference type="Proteomes" id="UP000184440">
    <property type="component" value="Unassembled WGS sequence"/>
</dbReference>
<proteinExistence type="predicted"/>
<feature type="signal peptide" evidence="1">
    <location>
        <begin position="1"/>
        <end position="23"/>
    </location>
</feature>
<organism evidence="2 3">
    <name type="scientific">Cryptosporangium aurantiacum</name>
    <dbReference type="NCBI Taxonomy" id="134849"/>
    <lineage>
        <taxon>Bacteria</taxon>
        <taxon>Bacillati</taxon>
        <taxon>Actinomycetota</taxon>
        <taxon>Actinomycetes</taxon>
        <taxon>Cryptosporangiales</taxon>
        <taxon>Cryptosporangiaceae</taxon>
        <taxon>Cryptosporangium</taxon>
    </lineage>
</organism>
<reference evidence="2 3" key="1">
    <citation type="submission" date="2016-11" db="EMBL/GenBank/DDBJ databases">
        <authorList>
            <person name="Jaros S."/>
            <person name="Januszkiewicz K."/>
            <person name="Wedrychowicz H."/>
        </authorList>
    </citation>
    <scope>NUCLEOTIDE SEQUENCE [LARGE SCALE GENOMIC DNA]</scope>
    <source>
        <strain evidence="2 3">DSM 46144</strain>
    </source>
</reference>
<keyword evidence="1" id="KW-0732">Signal</keyword>